<feature type="domain" description="Brinker DNA-binding" evidence="4">
    <location>
        <begin position="424"/>
        <end position="475"/>
    </location>
</feature>
<dbReference type="PANTHER" id="PTHR33215">
    <property type="entry name" value="PROTEIN DISTAL ANTENNA"/>
    <property type="match status" value="1"/>
</dbReference>
<keyword evidence="3" id="KW-0175">Coiled coil</keyword>
<evidence type="ECO:0000313" key="6">
    <source>
        <dbReference type="Proteomes" id="UP001154078"/>
    </source>
</evidence>
<keyword evidence="6" id="KW-1185">Reference proteome</keyword>
<reference evidence="5" key="1">
    <citation type="submission" date="2021-12" db="EMBL/GenBank/DDBJ databases">
        <authorList>
            <person name="King R."/>
        </authorList>
    </citation>
    <scope>NUCLEOTIDE SEQUENCE</scope>
</reference>
<evidence type="ECO:0000313" key="5">
    <source>
        <dbReference type="EMBL" id="CAH0553445.1"/>
    </source>
</evidence>
<evidence type="ECO:0000259" key="4">
    <source>
        <dbReference type="Pfam" id="PF09607"/>
    </source>
</evidence>
<dbReference type="PANTHER" id="PTHR33215:SF13">
    <property type="entry name" value="PROTEIN DISTAL ANTENNA"/>
    <property type="match status" value="1"/>
</dbReference>
<dbReference type="InterPro" id="IPR009057">
    <property type="entry name" value="Homeodomain-like_sf"/>
</dbReference>
<accession>A0A9P0B3T2</accession>
<dbReference type="OrthoDB" id="7764420at2759"/>
<gene>
    <name evidence="5" type="ORF">MELIAE_LOCUS5433</name>
</gene>
<dbReference type="InterPro" id="IPR018586">
    <property type="entry name" value="Brinker_DNA-bd"/>
</dbReference>
<evidence type="ECO:0000256" key="1">
    <source>
        <dbReference type="ARBA" id="ARBA00004123"/>
    </source>
</evidence>
<comment type="subcellular location">
    <subcellularLocation>
        <location evidence="1">Nucleus</location>
    </subcellularLocation>
</comment>
<organism evidence="5 6">
    <name type="scientific">Brassicogethes aeneus</name>
    <name type="common">Rape pollen beetle</name>
    <name type="synonym">Meligethes aeneus</name>
    <dbReference type="NCBI Taxonomy" id="1431903"/>
    <lineage>
        <taxon>Eukaryota</taxon>
        <taxon>Metazoa</taxon>
        <taxon>Ecdysozoa</taxon>
        <taxon>Arthropoda</taxon>
        <taxon>Hexapoda</taxon>
        <taxon>Insecta</taxon>
        <taxon>Pterygota</taxon>
        <taxon>Neoptera</taxon>
        <taxon>Endopterygota</taxon>
        <taxon>Coleoptera</taxon>
        <taxon>Polyphaga</taxon>
        <taxon>Cucujiformia</taxon>
        <taxon>Nitidulidae</taxon>
        <taxon>Meligethinae</taxon>
        <taxon>Brassicogethes</taxon>
    </lineage>
</organism>
<evidence type="ECO:0000256" key="2">
    <source>
        <dbReference type="ARBA" id="ARBA00023125"/>
    </source>
</evidence>
<dbReference type="SUPFAM" id="SSF46689">
    <property type="entry name" value="Homeodomain-like"/>
    <property type="match status" value="1"/>
</dbReference>
<dbReference type="GO" id="GO:0003677">
    <property type="term" value="F:DNA binding"/>
    <property type="evidence" value="ECO:0007669"/>
    <property type="project" value="UniProtKB-KW"/>
</dbReference>
<dbReference type="Pfam" id="PF09607">
    <property type="entry name" value="BrkDBD"/>
    <property type="match status" value="2"/>
</dbReference>
<dbReference type="Gene3D" id="1.10.10.60">
    <property type="entry name" value="Homeodomain-like"/>
    <property type="match status" value="2"/>
</dbReference>
<feature type="domain" description="Brinker DNA-binding" evidence="4">
    <location>
        <begin position="28"/>
        <end position="84"/>
    </location>
</feature>
<protein>
    <recommendedName>
        <fullName evidence="4">Brinker DNA-binding domain-containing protein</fullName>
    </recommendedName>
</protein>
<dbReference type="InterPro" id="IPR051839">
    <property type="entry name" value="RD_transcriptional_regulator"/>
</dbReference>
<dbReference type="AlphaFoldDB" id="A0A9P0B3T2"/>
<dbReference type="EMBL" id="OV121134">
    <property type="protein sequence ID" value="CAH0553445.1"/>
    <property type="molecule type" value="Genomic_DNA"/>
</dbReference>
<dbReference type="Proteomes" id="UP001154078">
    <property type="component" value="Chromosome 3"/>
</dbReference>
<evidence type="ECO:0000256" key="3">
    <source>
        <dbReference type="SAM" id="Coils"/>
    </source>
</evidence>
<feature type="coiled-coil region" evidence="3">
    <location>
        <begin position="456"/>
        <end position="483"/>
    </location>
</feature>
<keyword evidence="2" id="KW-0238">DNA-binding</keyword>
<sequence>MAHGLNSVLKRGVSTVQGCKTEGKTGIGSRRIFPPHFKLQVLDSYRNDADCKGNQRATARKYGIHRRQIQKWLQVENNLRNSVSKTGSCGAKGSITTTTTPNGNMVDCNNGGEIPEGNRKFGIEMALSNGGQCSRQRDDMSCGADMYTLQAAVSGVLDARVPSVSPVYSKIDPSSGHPWPPECSSGRGEGGCCRVPPAPLDFSTHSRRGSGYGSPIVASPPCCVSPVPPDSATPMDLSFKRPTSSSAPVPLMPFSPLASPPLPMPQQQQHRVLSPPSLAQPHPDVWDLSAKSHGLKRKCDEERSTLTSQKPVKLFKPYLDDIKPSKPELNPIKLESLSPPCCTLAIAHPPSNSDNYYYTNNNNNICEIKSEYASTYTLHELQPKTALNFYYPYTSQLYHPDYESNSFNAVYEDSSLHGVPLKQRQSYSLDFKLQAIDCYYEDDQCKGNQRAVASKYNIHRRQIQKWLKQAEELRQRNESIKQMHAVR</sequence>
<name>A0A9P0B3T2_BRAAE</name>
<proteinExistence type="predicted"/>
<dbReference type="GO" id="GO:0005634">
    <property type="term" value="C:nucleus"/>
    <property type="evidence" value="ECO:0007669"/>
    <property type="project" value="UniProtKB-SubCell"/>
</dbReference>